<evidence type="ECO:0000313" key="3">
    <source>
        <dbReference type="Proteomes" id="UP000823561"/>
    </source>
</evidence>
<feature type="chain" id="PRO_5043540483" description="Secreted protein" evidence="1">
    <location>
        <begin position="25"/>
        <end position="88"/>
    </location>
</feature>
<dbReference type="Proteomes" id="UP000823561">
    <property type="component" value="Chromosome 21"/>
</dbReference>
<gene>
    <name evidence="2" type="ORF">AALO_G00268770</name>
</gene>
<evidence type="ECO:0000256" key="1">
    <source>
        <dbReference type="SAM" id="SignalP"/>
    </source>
</evidence>
<accession>A0AAV6FRE4</accession>
<proteinExistence type="predicted"/>
<sequence>MGGGGVHACGFCTLSFGFLWVSLGRPLGLNLGYIRGGRQQTPRTDTNLQQPDGTFISVGGRETTEQCTETVRQRLVDGLFLVLGTVWW</sequence>
<name>A0AAV6FRE4_9TELE</name>
<keyword evidence="1" id="KW-0732">Signal</keyword>
<dbReference type="EMBL" id="JADWDJ010000021">
    <property type="protein sequence ID" value="KAG5263802.1"/>
    <property type="molecule type" value="Genomic_DNA"/>
</dbReference>
<evidence type="ECO:0008006" key="4">
    <source>
        <dbReference type="Google" id="ProtNLM"/>
    </source>
</evidence>
<organism evidence="2 3">
    <name type="scientific">Alosa alosa</name>
    <name type="common">allis shad</name>
    <dbReference type="NCBI Taxonomy" id="278164"/>
    <lineage>
        <taxon>Eukaryota</taxon>
        <taxon>Metazoa</taxon>
        <taxon>Chordata</taxon>
        <taxon>Craniata</taxon>
        <taxon>Vertebrata</taxon>
        <taxon>Euteleostomi</taxon>
        <taxon>Actinopterygii</taxon>
        <taxon>Neopterygii</taxon>
        <taxon>Teleostei</taxon>
        <taxon>Clupei</taxon>
        <taxon>Clupeiformes</taxon>
        <taxon>Clupeoidei</taxon>
        <taxon>Clupeidae</taxon>
        <taxon>Alosa</taxon>
    </lineage>
</organism>
<keyword evidence="3" id="KW-1185">Reference proteome</keyword>
<feature type="signal peptide" evidence="1">
    <location>
        <begin position="1"/>
        <end position="24"/>
    </location>
</feature>
<evidence type="ECO:0000313" key="2">
    <source>
        <dbReference type="EMBL" id="KAG5263802.1"/>
    </source>
</evidence>
<protein>
    <recommendedName>
        <fullName evidence="4">Secreted protein</fullName>
    </recommendedName>
</protein>
<dbReference type="AlphaFoldDB" id="A0AAV6FRE4"/>
<comment type="caution">
    <text evidence="2">The sequence shown here is derived from an EMBL/GenBank/DDBJ whole genome shotgun (WGS) entry which is preliminary data.</text>
</comment>
<reference evidence="2" key="1">
    <citation type="submission" date="2020-10" db="EMBL/GenBank/DDBJ databases">
        <title>Chromosome-scale genome assembly of the Allis shad, Alosa alosa.</title>
        <authorList>
            <person name="Margot Z."/>
            <person name="Christophe K."/>
            <person name="Cabau C."/>
            <person name="Louis A."/>
            <person name="Berthelot C."/>
            <person name="Parey E."/>
            <person name="Roest Crollius H."/>
            <person name="Montfort J."/>
            <person name="Robinson-Rechavi M."/>
            <person name="Bucao C."/>
            <person name="Bouchez O."/>
            <person name="Gislard M."/>
            <person name="Lluch J."/>
            <person name="Milhes M."/>
            <person name="Lampietro C."/>
            <person name="Lopez Roques C."/>
            <person name="Donnadieu C."/>
            <person name="Braasch I."/>
            <person name="Desvignes T."/>
            <person name="Postlethwait J."/>
            <person name="Bobe J."/>
            <person name="Guiguen Y."/>
        </authorList>
    </citation>
    <scope>NUCLEOTIDE SEQUENCE</scope>
    <source>
        <strain evidence="2">M-15738</strain>
        <tissue evidence="2">Blood</tissue>
    </source>
</reference>